<feature type="domain" description="Iron-binding zinc finger CDGSH type" evidence="6">
    <location>
        <begin position="43"/>
        <end position="80"/>
    </location>
</feature>
<evidence type="ECO:0000259" key="6">
    <source>
        <dbReference type="SMART" id="SM00704"/>
    </source>
</evidence>
<name>L7M5S4_RHIPC</name>
<dbReference type="GO" id="GO:0046872">
    <property type="term" value="F:metal ion binding"/>
    <property type="evidence" value="ECO:0007669"/>
    <property type="project" value="UniProtKB-KW"/>
</dbReference>
<comment type="cofactor">
    <cofactor evidence="5">
        <name>[2Fe-2S] cluster</name>
        <dbReference type="ChEBI" id="CHEBI:190135"/>
    </cofactor>
</comment>
<keyword evidence="1" id="KW-0001">2Fe-2S</keyword>
<dbReference type="InterPro" id="IPR052950">
    <property type="entry name" value="CISD"/>
</dbReference>
<keyword evidence="3" id="KW-0408">Iron</keyword>
<accession>L7M5S4</accession>
<dbReference type="Pfam" id="PF09360">
    <property type="entry name" value="zf-CDGSH"/>
    <property type="match status" value="2"/>
</dbReference>
<keyword evidence="4" id="KW-0411">Iron-sulfur</keyword>
<dbReference type="InterPro" id="IPR018967">
    <property type="entry name" value="FeS-contain_CDGSH-typ"/>
</dbReference>
<dbReference type="Gene3D" id="3.40.5.90">
    <property type="entry name" value="CDGSH iron-sulfur domain, mitoNEET-type"/>
    <property type="match status" value="2"/>
</dbReference>
<evidence type="ECO:0000256" key="1">
    <source>
        <dbReference type="ARBA" id="ARBA00022714"/>
    </source>
</evidence>
<reference evidence="7" key="2">
    <citation type="journal article" date="2015" name="J. Proteomics">
        <title>Sexual differences in the sialomes of the zebra tick, Rhipicephalus pulchellus.</title>
        <authorList>
            <person name="Tan A.W."/>
            <person name="Francischetti I.M."/>
            <person name="Slovak M."/>
            <person name="Kini R.M."/>
            <person name="Ribeiro J.M."/>
        </authorList>
    </citation>
    <scope>NUCLEOTIDE SEQUENCE</scope>
    <source>
        <tissue evidence="7">Salivary gland</tissue>
    </source>
</reference>
<reference evidence="7" key="1">
    <citation type="submission" date="2012-11" db="EMBL/GenBank/DDBJ databases">
        <authorList>
            <person name="Lucero-Rivera Y.E."/>
            <person name="Tovar-Ramirez D."/>
        </authorList>
    </citation>
    <scope>NUCLEOTIDE SEQUENCE</scope>
    <source>
        <tissue evidence="7">Salivary gland</tissue>
    </source>
</reference>
<dbReference type="AlphaFoldDB" id="L7M5S4"/>
<dbReference type="PANTHER" id="PTHR46491:SF10">
    <property type="entry name" value="IRON-BINDING ZINC FINGER CDGSH TYPE DOMAIN-CONTAINING PROTEIN"/>
    <property type="match status" value="1"/>
</dbReference>
<dbReference type="EMBL" id="GACK01006531">
    <property type="protein sequence ID" value="JAA58503.1"/>
    <property type="molecule type" value="mRNA"/>
</dbReference>
<evidence type="ECO:0000313" key="7">
    <source>
        <dbReference type="EMBL" id="JAA58503.1"/>
    </source>
</evidence>
<dbReference type="GO" id="GO:0051537">
    <property type="term" value="F:2 iron, 2 sulfur cluster binding"/>
    <property type="evidence" value="ECO:0007669"/>
    <property type="project" value="UniProtKB-KW"/>
</dbReference>
<organism evidence="7">
    <name type="scientific">Rhipicephalus pulchellus</name>
    <name type="common">Yellow backed tick</name>
    <name type="synonym">Dermacentor pulchellus</name>
    <dbReference type="NCBI Taxonomy" id="72859"/>
    <lineage>
        <taxon>Eukaryota</taxon>
        <taxon>Metazoa</taxon>
        <taxon>Ecdysozoa</taxon>
        <taxon>Arthropoda</taxon>
        <taxon>Chelicerata</taxon>
        <taxon>Arachnida</taxon>
        <taxon>Acari</taxon>
        <taxon>Parasitiformes</taxon>
        <taxon>Ixodida</taxon>
        <taxon>Ixodoidea</taxon>
        <taxon>Ixodidae</taxon>
        <taxon>Rhipicephalinae</taxon>
        <taxon>Rhipicephalus</taxon>
        <taxon>Rhipicephalus</taxon>
    </lineage>
</organism>
<dbReference type="SMART" id="SM00704">
    <property type="entry name" value="ZnF_CDGSH"/>
    <property type="match status" value="2"/>
</dbReference>
<sequence length="129" mass="14321">MFAVTNTALKTLKMRSLVRLQAVSCSTTAAPKEPVKKGQIAKRIPAFVKLEAGKTYSWCACGLSKKQPFCDGAHKGKEHGIGPVRFTVEESKKYLLCRCKQTNNRPFCDLTHVKTFIPEPVRGALKIKL</sequence>
<evidence type="ECO:0000256" key="4">
    <source>
        <dbReference type="ARBA" id="ARBA00023014"/>
    </source>
</evidence>
<evidence type="ECO:0000256" key="3">
    <source>
        <dbReference type="ARBA" id="ARBA00023004"/>
    </source>
</evidence>
<proteinExistence type="evidence at transcript level"/>
<dbReference type="InterPro" id="IPR042216">
    <property type="entry name" value="MitoNEET_CISD"/>
</dbReference>
<feature type="domain" description="Iron-binding zinc finger CDGSH type" evidence="6">
    <location>
        <begin position="81"/>
        <end position="118"/>
    </location>
</feature>
<protein>
    <recommendedName>
        <fullName evidence="6">Iron-binding zinc finger CDGSH type domain-containing protein</fullName>
    </recommendedName>
</protein>
<dbReference type="GO" id="GO:0005739">
    <property type="term" value="C:mitochondrion"/>
    <property type="evidence" value="ECO:0007669"/>
    <property type="project" value="TreeGrafter"/>
</dbReference>
<evidence type="ECO:0000256" key="5">
    <source>
        <dbReference type="ARBA" id="ARBA00034078"/>
    </source>
</evidence>
<keyword evidence="2" id="KW-0479">Metal-binding</keyword>
<dbReference type="PANTHER" id="PTHR46491">
    <property type="entry name" value="CDGSH IRON SULFUR DOMAIN PROTEIN HOMOLOG"/>
    <property type="match status" value="1"/>
</dbReference>
<evidence type="ECO:0000256" key="2">
    <source>
        <dbReference type="ARBA" id="ARBA00022723"/>
    </source>
</evidence>